<dbReference type="SUPFAM" id="SSF51905">
    <property type="entry name" value="FAD/NAD(P)-binding domain"/>
    <property type="match status" value="1"/>
</dbReference>
<dbReference type="PRINTS" id="PR00368">
    <property type="entry name" value="FADPNR"/>
</dbReference>
<dbReference type="InterPro" id="IPR036188">
    <property type="entry name" value="FAD/NAD-bd_sf"/>
</dbReference>
<feature type="domain" description="FAD/NAD(P)-binding" evidence="2">
    <location>
        <begin position="8"/>
        <end position="300"/>
    </location>
</feature>
<protein>
    <submittedName>
        <fullName evidence="3">FAD-dependent oxidoreductase</fullName>
    </submittedName>
</protein>
<dbReference type="RefSeq" id="WP_309875215.1">
    <property type="nucleotide sequence ID" value="NZ_CP133838.1"/>
</dbReference>
<accession>A0ABY9S6L1</accession>
<organism evidence="3 4">
    <name type="scientific">Buttiauxella selenatireducens</name>
    <dbReference type="NCBI Taxonomy" id="3073902"/>
    <lineage>
        <taxon>Bacteria</taxon>
        <taxon>Pseudomonadati</taxon>
        <taxon>Pseudomonadota</taxon>
        <taxon>Gammaproteobacteria</taxon>
        <taxon>Enterobacterales</taxon>
        <taxon>Enterobacteriaceae</taxon>
        <taxon>Buttiauxella</taxon>
    </lineage>
</organism>
<dbReference type="Gene3D" id="3.50.50.60">
    <property type="entry name" value="FAD/NAD(P)-binding domain"/>
    <property type="match status" value="2"/>
</dbReference>
<dbReference type="PANTHER" id="PTHR42949">
    <property type="entry name" value="ANAEROBIC GLYCEROL-3-PHOSPHATE DEHYDROGENASE SUBUNIT B"/>
    <property type="match status" value="1"/>
</dbReference>
<proteinExistence type="predicted"/>
<evidence type="ECO:0000313" key="3">
    <source>
        <dbReference type="EMBL" id="WMY72999.1"/>
    </source>
</evidence>
<dbReference type="EMBL" id="CP133838">
    <property type="protein sequence ID" value="WMY72999.1"/>
    <property type="molecule type" value="Genomic_DNA"/>
</dbReference>
<keyword evidence="4" id="KW-1185">Reference proteome</keyword>
<evidence type="ECO:0000313" key="4">
    <source>
        <dbReference type="Proteomes" id="UP001246690"/>
    </source>
</evidence>
<reference evidence="3 4" key="1">
    <citation type="submission" date="2023-09" db="EMBL/GenBank/DDBJ databases">
        <title>Buttiauxella selenatireducens sp. nov., isolated from the rhizosphere of Cardamine hupingshanesis.</title>
        <authorList>
            <person name="Zhang S."/>
            <person name="Xu Z."/>
            <person name="Wang H."/>
            <person name="Guo Y."/>
        </authorList>
    </citation>
    <scope>NUCLEOTIDE SEQUENCE [LARGE SCALE GENOMIC DNA]</scope>
    <source>
        <strain evidence="3 4">R73</strain>
    </source>
</reference>
<evidence type="ECO:0000256" key="1">
    <source>
        <dbReference type="ARBA" id="ARBA00023002"/>
    </source>
</evidence>
<gene>
    <name evidence="3" type="ORF">RHD99_16175</name>
</gene>
<dbReference type="InterPro" id="IPR023753">
    <property type="entry name" value="FAD/NAD-binding_dom"/>
</dbReference>
<keyword evidence="1" id="KW-0560">Oxidoreductase</keyword>
<dbReference type="Proteomes" id="UP001246690">
    <property type="component" value="Chromosome"/>
</dbReference>
<sequence>MNNEFDADVLVIGGGPAGISAAVALRRKGIKRVIIIEREPEAGGIPRHCGHPPFGMREFGRILSGPEYARRLVQLAREHQIEIMTNTTVINVEPNATLLVSNHEGLRRLTGLRVIMATGVRESPRSALLVSGDRPTGVLNTGALQSWVYLRGLLPFKRPLIVGTELVSLSALLTCRKAGIKPVAMVEANQRPTARRPMMLLPRLLGVPLHYNCEIARIDGMKRVESVLIRQEGKEREIACDGVLFTGRFIPDSALIRGSHLQLDPSSGGPEIDQFGRCSDPSYYATGNMLRALETAGWSFREGNRVGEMVASDLAGERKSSQEYVQLVVADKQIKWIVPQRIVATEKDRGMDNLQLRARQSAQGELQLIQNGRVIWSKEMKLLPERRILIPLQQIPLTDSFSKISISLKNN</sequence>
<dbReference type="PANTHER" id="PTHR42949:SF3">
    <property type="entry name" value="ANAEROBIC GLYCEROL-3-PHOSPHATE DEHYDROGENASE SUBUNIT B"/>
    <property type="match status" value="1"/>
</dbReference>
<dbReference type="PRINTS" id="PR00411">
    <property type="entry name" value="PNDRDTASEI"/>
</dbReference>
<dbReference type="Pfam" id="PF07992">
    <property type="entry name" value="Pyr_redox_2"/>
    <property type="match status" value="1"/>
</dbReference>
<evidence type="ECO:0000259" key="2">
    <source>
        <dbReference type="Pfam" id="PF07992"/>
    </source>
</evidence>
<dbReference type="InterPro" id="IPR051691">
    <property type="entry name" value="Metab_Enz_Cyan_OpOx_G3PDH"/>
</dbReference>
<name>A0ABY9S6L1_9ENTR</name>